<reference evidence="1" key="1">
    <citation type="submission" date="2019-06" db="EMBL/GenBank/DDBJ databases">
        <title>Complete genome sequence of Methanobrevibacter arboriphilus strain SA.</title>
        <authorList>
            <person name="Asakawa S."/>
        </authorList>
    </citation>
    <scope>NUCLEOTIDE SEQUENCE</scope>
    <source>
        <strain evidence="1">SA</strain>
    </source>
</reference>
<sequence length="602" mass="66132">MLTLNKNYSLILVVLFTMICAVAVSGDVHAAEPGYNTSGDWVNEYNGLEDNLTKADEDLKNANDSFNSANKSLNDSEVAFENAVKKLNTTLSNQEKSLNIKVSKYSAYKNSVKNYNTAKNNYLKAKNTYLELLKEYKKKKTKDLKTKVLKSKETALKLKKTALSNRNKVTSAKNAYIEATNDYYLSVFLTTQASSEVTAKNDILNQNVRKFNDAEEVLWNAEDDQWYANFDFTNAEEVLNSINADFIVAMNDLYDQLLADGDIYDLSDFDVENWTDYYLGTNNLSSGPIYLADIFNESFSGNLTKIFEEENATNVGNETFINLAKASFLNNYTNVIMNDYFSNGYVDENISNGYIVDVINVTLPGEYNKAYNDFIENASFRANQSGVNATILAGQELINNITDVVNNLVNNVTAGQEKLAEINNTLGDLNTSAYNLNQTAADGNGSTIANSIALIADGLYGNINENIDILDTQIVKLIEFQNFINSANTSAGSATTLGDIISAFNQAIGNATVINTGITTTIPQINGIIGLANETLTNITKNVTELEAVGNETLNDSSELSDLKGNLTSVDTSKDELLGIIESVGEINNELGEFLPVNDDEK</sequence>
<dbReference type="Proteomes" id="UP000825015">
    <property type="component" value="Chromosome"/>
</dbReference>
<keyword evidence="2" id="KW-1185">Reference proteome</keyword>
<accession>A0ACA8R2D4</accession>
<evidence type="ECO:0000313" key="1">
    <source>
        <dbReference type="EMBL" id="BBL61736.1"/>
    </source>
</evidence>
<protein>
    <submittedName>
        <fullName evidence="1">Uncharacterized protein</fullName>
    </submittedName>
</protein>
<gene>
    <name evidence="1" type="ORF">MarbSA_07760</name>
</gene>
<evidence type="ECO:0000313" key="2">
    <source>
        <dbReference type="Proteomes" id="UP000825015"/>
    </source>
</evidence>
<name>A0ACA8R2D4_METAZ</name>
<dbReference type="EMBL" id="AP019779">
    <property type="protein sequence ID" value="BBL61736.1"/>
    <property type="molecule type" value="Genomic_DNA"/>
</dbReference>
<proteinExistence type="predicted"/>
<organism evidence="1 2">
    <name type="scientific">Methanobrevibacter arboriphilus</name>
    <dbReference type="NCBI Taxonomy" id="39441"/>
    <lineage>
        <taxon>Archaea</taxon>
        <taxon>Methanobacteriati</taxon>
        <taxon>Methanobacteriota</taxon>
        <taxon>Methanomada group</taxon>
        <taxon>Methanobacteria</taxon>
        <taxon>Methanobacteriales</taxon>
        <taxon>Methanobacteriaceae</taxon>
        <taxon>Methanobrevibacter</taxon>
    </lineage>
</organism>